<dbReference type="SFLD" id="SFLDS00003">
    <property type="entry name" value="Haloacid_Dehalogenase"/>
    <property type="match status" value="1"/>
</dbReference>
<evidence type="ECO:0000256" key="1">
    <source>
        <dbReference type="ARBA" id="ARBA00008106"/>
    </source>
</evidence>
<dbReference type="InterPro" id="IPR036412">
    <property type="entry name" value="HAD-like_sf"/>
</dbReference>
<evidence type="ECO:0000256" key="2">
    <source>
        <dbReference type="ARBA" id="ARBA00022801"/>
    </source>
</evidence>
<accession>A0A4Y7Q1Y1</accession>
<protein>
    <submittedName>
        <fullName evidence="3">Haloacid dehalogenase</fullName>
    </submittedName>
</protein>
<dbReference type="SUPFAM" id="SSF56784">
    <property type="entry name" value="HAD-like"/>
    <property type="match status" value="1"/>
</dbReference>
<keyword evidence="4" id="KW-1185">Reference proteome</keyword>
<sequence length="256" mass="28233">MSTISPTNPLDGVEALTFDVFGTVVDWHGTGTRALQDTAERMGLNAEEDWSAFAKEWRDGYIQNTRAIAQGGQASEGALNLDVLHREILDNMFTTPRWAHLSSAFDDKIRGELVMIWHRLNGWPDSSEGLYALKKRFIITTLSNGNVRLLVDMAKYANLPWDVIFSGELLGGYKPNPKTYLGAAHHLSLPPSKVTMVAAHIHDLRSAALHGMKTVYVRRPTEDGGLQEAVKPKSEGGEVDLVMDSFVELARALGCT</sequence>
<proteinExistence type="inferred from homology"/>
<dbReference type="InterPro" id="IPR023214">
    <property type="entry name" value="HAD_sf"/>
</dbReference>
<dbReference type="GO" id="GO:0019120">
    <property type="term" value="F:hydrolase activity, acting on acid halide bonds, in C-halide compounds"/>
    <property type="evidence" value="ECO:0007669"/>
    <property type="project" value="InterPro"/>
</dbReference>
<dbReference type="SFLD" id="SFLDG01129">
    <property type="entry name" value="C1.5:_HAD__Beta-PGM__Phosphata"/>
    <property type="match status" value="1"/>
</dbReference>
<name>A0A4Y7Q1Y1_9AGAM</name>
<dbReference type="GO" id="GO:0016791">
    <property type="term" value="F:phosphatase activity"/>
    <property type="evidence" value="ECO:0007669"/>
    <property type="project" value="UniProtKB-ARBA"/>
</dbReference>
<dbReference type="Proteomes" id="UP000294933">
    <property type="component" value="Unassembled WGS sequence"/>
</dbReference>
<dbReference type="EMBL" id="ML170182">
    <property type="protein sequence ID" value="TDL21296.1"/>
    <property type="molecule type" value="Genomic_DNA"/>
</dbReference>
<dbReference type="Pfam" id="PF00702">
    <property type="entry name" value="Hydrolase"/>
    <property type="match status" value="1"/>
</dbReference>
<keyword evidence="2" id="KW-0378">Hydrolase</keyword>
<dbReference type="InterPro" id="IPR006328">
    <property type="entry name" value="2-HAD"/>
</dbReference>
<dbReference type="OrthoDB" id="2363873at2759"/>
<comment type="similarity">
    <text evidence="1">Belongs to the HAD-like hydrolase superfamily. S-2-haloalkanoic acid dehalogenase family.</text>
</comment>
<dbReference type="Gene3D" id="1.10.150.240">
    <property type="entry name" value="Putative phosphatase, domain 2"/>
    <property type="match status" value="1"/>
</dbReference>
<reference evidence="3 4" key="1">
    <citation type="submission" date="2018-06" db="EMBL/GenBank/DDBJ databases">
        <title>A transcriptomic atlas of mushroom development highlights an independent origin of complex multicellularity.</title>
        <authorList>
            <consortium name="DOE Joint Genome Institute"/>
            <person name="Krizsan K."/>
            <person name="Almasi E."/>
            <person name="Merenyi Z."/>
            <person name="Sahu N."/>
            <person name="Viragh M."/>
            <person name="Koszo T."/>
            <person name="Mondo S."/>
            <person name="Kiss B."/>
            <person name="Balint B."/>
            <person name="Kues U."/>
            <person name="Barry K."/>
            <person name="Hegedus J.C."/>
            <person name="Henrissat B."/>
            <person name="Johnson J."/>
            <person name="Lipzen A."/>
            <person name="Ohm R."/>
            <person name="Nagy I."/>
            <person name="Pangilinan J."/>
            <person name="Yan J."/>
            <person name="Xiong Y."/>
            <person name="Grigoriev I.V."/>
            <person name="Hibbett D.S."/>
            <person name="Nagy L.G."/>
        </authorList>
    </citation>
    <scope>NUCLEOTIDE SEQUENCE [LARGE SCALE GENOMIC DNA]</scope>
    <source>
        <strain evidence="3 4">SZMC22713</strain>
    </source>
</reference>
<dbReference type="STRING" id="50990.A0A4Y7Q1Y1"/>
<dbReference type="NCBIfam" id="TIGR01493">
    <property type="entry name" value="HAD-SF-IA-v2"/>
    <property type="match status" value="1"/>
</dbReference>
<dbReference type="InterPro" id="IPR051540">
    <property type="entry name" value="S-2-haloacid_dehalogenase"/>
</dbReference>
<dbReference type="Gene3D" id="3.40.50.1000">
    <property type="entry name" value="HAD superfamily/HAD-like"/>
    <property type="match status" value="1"/>
</dbReference>
<dbReference type="InterPro" id="IPR006439">
    <property type="entry name" value="HAD-SF_hydro_IA"/>
</dbReference>
<organism evidence="3 4">
    <name type="scientific">Rickenella mellea</name>
    <dbReference type="NCBI Taxonomy" id="50990"/>
    <lineage>
        <taxon>Eukaryota</taxon>
        <taxon>Fungi</taxon>
        <taxon>Dikarya</taxon>
        <taxon>Basidiomycota</taxon>
        <taxon>Agaricomycotina</taxon>
        <taxon>Agaricomycetes</taxon>
        <taxon>Hymenochaetales</taxon>
        <taxon>Rickenellaceae</taxon>
        <taxon>Rickenella</taxon>
    </lineage>
</organism>
<dbReference type="VEuPathDB" id="FungiDB:BD410DRAFT_790073"/>
<evidence type="ECO:0000313" key="3">
    <source>
        <dbReference type="EMBL" id="TDL21296.1"/>
    </source>
</evidence>
<gene>
    <name evidence="3" type="ORF">BD410DRAFT_790073</name>
</gene>
<dbReference type="AlphaFoldDB" id="A0A4Y7Q1Y1"/>
<dbReference type="PANTHER" id="PTHR43316:SF3">
    <property type="entry name" value="HALOACID DEHALOGENASE, TYPE II (AFU_ORTHOLOGUE AFUA_2G07750)-RELATED"/>
    <property type="match status" value="1"/>
</dbReference>
<evidence type="ECO:0000313" key="4">
    <source>
        <dbReference type="Proteomes" id="UP000294933"/>
    </source>
</evidence>
<dbReference type="InterPro" id="IPR023198">
    <property type="entry name" value="PGP-like_dom2"/>
</dbReference>
<dbReference type="PRINTS" id="PR00413">
    <property type="entry name" value="HADHALOGNASE"/>
</dbReference>
<dbReference type="NCBIfam" id="TIGR01428">
    <property type="entry name" value="HAD_type_II"/>
    <property type="match status" value="1"/>
</dbReference>
<dbReference type="PANTHER" id="PTHR43316">
    <property type="entry name" value="HYDROLASE, HALOACID DELAHOGENASE-RELATED"/>
    <property type="match status" value="1"/>
</dbReference>